<organism evidence="2 3">
    <name type="scientific">Maliponia aquimaris</name>
    <dbReference type="NCBI Taxonomy" id="1673631"/>
    <lineage>
        <taxon>Bacteria</taxon>
        <taxon>Pseudomonadati</taxon>
        <taxon>Pseudomonadota</taxon>
        <taxon>Alphaproteobacteria</taxon>
        <taxon>Rhodobacterales</taxon>
        <taxon>Paracoccaceae</taxon>
        <taxon>Maliponia</taxon>
    </lineage>
</organism>
<protein>
    <submittedName>
        <fullName evidence="2">Uncharacterized protein</fullName>
    </submittedName>
</protein>
<dbReference type="InterPro" id="IPR038765">
    <property type="entry name" value="Papain-like_cys_pep_sf"/>
</dbReference>
<proteinExistence type="predicted"/>
<gene>
    <name evidence="2" type="ORF">MAA8898_04665</name>
</gene>
<dbReference type="Proteomes" id="UP000207598">
    <property type="component" value="Unassembled WGS sequence"/>
</dbReference>
<evidence type="ECO:0000313" key="2">
    <source>
        <dbReference type="EMBL" id="SMX50213.1"/>
    </source>
</evidence>
<dbReference type="Gene3D" id="3.90.1720.10">
    <property type="entry name" value="endopeptidase domain like (from Nostoc punctiforme)"/>
    <property type="match status" value="1"/>
</dbReference>
<accession>A0A238L537</accession>
<feature type="compositionally biased region" description="Low complexity" evidence="1">
    <location>
        <begin position="8"/>
        <end position="17"/>
    </location>
</feature>
<dbReference type="AlphaFoldDB" id="A0A238L537"/>
<evidence type="ECO:0000313" key="3">
    <source>
        <dbReference type="Proteomes" id="UP000207598"/>
    </source>
</evidence>
<reference evidence="2 3" key="1">
    <citation type="submission" date="2017-05" db="EMBL/GenBank/DDBJ databases">
        <authorList>
            <person name="Song R."/>
            <person name="Chenine A.L."/>
            <person name="Ruprecht R.M."/>
        </authorList>
    </citation>
    <scope>NUCLEOTIDE SEQUENCE [LARGE SCALE GENOMIC DNA]</scope>
    <source>
        <strain evidence="2 3">CECT 8898</strain>
    </source>
</reference>
<dbReference type="SUPFAM" id="SSF54001">
    <property type="entry name" value="Cysteine proteinases"/>
    <property type="match status" value="1"/>
</dbReference>
<keyword evidence="3" id="KW-1185">Reference proteome</keyword>
<evidence type="ECO:0000256" key="1">
    <source>
        <dbReference type="SAM" id="MobiDB-lite"/>
    </source>
</evidence>
<feature type="region of interest" description="Disordered" evidence="1">
    <location>
        <begin position="1"/>
        <end position="20"/>
    </location>
</feature>
<dbReference type="EMBL" id="FXYF01000020">
    <property type="protein sequence ID" value="SMX50213.1"/>
    <property type="molecule type" value="Genomic_DNA"/>
</dbReference>
<sequence>MVFSEQTGRGSRSPGTGSRHGRRALVAAVLAGLLAGCAAPPLSDAPVPDRPAAEILSGCCTGDLPYPDWLIRLADANVEPIRAVGKIQFRPGRMTRQPELAALLESELRPLDMLFFHSDNRVSGHLLPGQFTHGAVYVGSEAKLRAAGLWDLPALRPWQGHIRGGAVYLEAVDGGVRLSPPGIVLDTDAVVALRPRGIDRAVSLRRGLAQMGVPFDMHFDAGDRSQLFCAELIALMLPEAELPRTPVHGRVTILPDAVVAGVLTRDLPFQLVGYVEATPGGGARVQPPQLLAWHIRRAWPGAR</sequence>
<name>A0A238L537_9RHOB</name>